<evidence type="ECO:0000313" key="2">
    <source>
        <dbReference type="Proteomes" id="UP000306145"/>
    </source>
</evidence>
<name>A0A5C4QP02_9ACTN</name>
<evidence type="ECO:0000313" key="1">
    <source>
        <dbReference type="EMBL" id="TNH28782.1"/>
    </source>
</evidence>
<organism evidence="1 2">
    <name type="scientific">Micromonospora orduensis</name>
    <dbReference type="NCBI Taxonomy" id="1420891"/>
    <lineage>
        <taxon>Bacteria</taxon>
        <taxon>Bacillati</taxon>
        <taxon>Actinomycetota</taxon>
        <taxon>Actinomycetes</taxon>
        <taxon>Micromonosporales</taxon>
        <taxon>Micromonosporaceae</taxon>
        <taxon>Micromonospora</taxon>
    </lineage>
</organism>
<dbReference type="AlphaFoldDB" id="A0A5C4QP02"/>
<dbReference type="OrthoDB" id="3405904at2"/>
<gene>
    <name evidence="1" type="ORF">FHG89_14155</name>
</gene>
<reference evidence="1 2" key="1">
    <citation type="submission" date="2019-06" db="EMBL/GenBank/DDBJ databases">
        <title>Micromonospora ordensis sp. nov., isolated from deep marine sediment.</title>
        <authorList>
            <person name="Veyisoglu A."/>
            <person name="Carro L."/>
            <person name="Klenk H.-P."/>
            <person name="Sahin N."/>
        </authorList>
    </citation>
    <scope>NUCLEOTIDE SEQUENCE [LARGE SCALE GENOMIC DNA]</scope>
    <source>
        <strain evidence="1 2">S2509</strain>
    </source>
</reference>
<dbReference type="Proteomes" id="UP000306145">
    <property type="component" value="Unassembled WGS sequence"/>
</dbReference>
<comment type="caution">
    <text evidence="1">The sequence shown here is derived from an EMBL/GenBank/DDBJ whole genome shotgun (WGS) entry which is preliminary data.</text>
</comment>
<sequence length="82" mass="8932">MAAELVVRVHLDWTGPGHYDRDRSLPCRVCVTNTKMRDSQGVACHQSCAEDEIARELLGVGRALIADERVPASAQSLLEVAS</sequence>
<dbReference type="RefSeq" id="WP_139584839.1">
    <property type="nucleotide sequence ID" value="NZ_VDFY01000153.1"/>
</dbReference>
<accession>A0A5C4QP02</accession>
<keyword evidence="2" id="KW-1185">Reference proteome</keyword>
<protein>
    <submittedName>
        <fullName evidence="1">Uncharacterized protein</fullName>
    </submittedName>
</protein>
<proteinExistence type="predicted"/>
<dbReference type="EMBL" id="VDFY01000153">
    <property type="protein sequence ID" value="TNH28782.1"/>
    <property type="molecule type" value="Genomic_DNA"/>
</dbReference>